<dbReference type="Proteomes" id="UP000814033">
    <property type="component" value="Unassembled WGS sequence"/>
</dbReference>
<evidence type="ECO:0000313" key="2">
    <source>
        <dbReference type="Proteomes" id="UP000814033"/>
    </source>
</evidence>
<reference evidence="1" key="1">
    <citation type="submission" date="2021-02" db="EMBL/GenBank/DDBJ databases">
        <authorList>
            <consortium name="DOE Joint Genome Institute"/>
            <person name="Ahrendt S."/>
            <person name="Looney B.P."/>
            <person name="Miyauchi S."/>
            <person name="Morin E."/>
            <person name="Drula E."/>
            <person name="Courty P.E."/>
            <person name="Chicoki N."/>
            <person name="Fauchery L."/>
            <person name="Kohler A."/>
            <person name="Kuo A."/>
            <person name="Labutti K."/>
            <person name="Pangilinan J."/>
            <person name="Lipzen A."/>
            <person name="Riley R."/>
            <person name="Andreopoulos W."/>
            <person name="He G."/>
            <person name="Johnson J."/>
            <person name="Barry K.W."/>
            <person name="Grigoriev I.V."/>
            <person name="Nagy L."/>
            <person name="Hibbett D."/>
            <person name="Henrissat B."/>
            <person name="Matheny P.B."/>
            <person name="Labbe J."/>
            <person name="Martin F."/>
        </authorList>
    </citation>
    <scope>NUCLEOTIDE SEQUENCE</scope>
    <source>
        <strain evidence="1">FP105234-sp</strain>
    </source>
</reference>
<organism evidence="1 2">
    <name type="scientific">Auriscalpium vulgare</name>
    <dbReference type="NCBI Taxonomy" id="40419"/>
    <lineage>
        <taxon>Eukaryota</taxon>
        <taxon>Fungi</taxon>
        <taxon>Dikarya</taxon>
        <taxon>Basidiomycota</taxon>
        <taxon>Agaricomycotina</taxon>
        <taxon>Agaricomycetes</taxon>
        <taxon>Russulales</taxon>
        <taxon>Auriscalpiaceae</taxon>
        <taxon>Auriscalpium</taxon>
    </lineage>
</organism>
<protein>
    <submittedName>
        <fullName evidence="1">Uncharacterized protein</fullName>
    </submittedName>
</protein>
<name>A0ACB8R8T3_9AGAM</name>
<proteinExistence type="predicted"/>
<comment type="caution">
    <text evidence="1">The sequence shown here is derived from an EMBL/GenBank/DDBJ whole genome shotgun (WGS) entry which is preliminary data.</text>
</comment>
<accession>A0ACB8R8T3</accession>
<dbReference type="EMBL" id="MU276219">
    <property type="protein sequence ID" value="KAI0040185.1"/>
    <property type="molecule type" value="Genomic_DNA"/>
</dbReference>
<reference evidence="1" key="2">
    <citation type="journal article" date="2022" name="New Phytol.">
        <title>Evolutionary transition to the ectomycorrhizal habit in the genomes of a hyperdiverse lineage of mushroom-forming fungi.</title>
        <authorList>
            <person name="Looney B."/>
            <person name="Miyauchi S."/>
            <person name="Morin E."/>
            <person name="Drula E."/>
            <person name="Courty P.E."/>
            <person name="Kohler A."/>
            <person name="Kuo A."/>
            <person name="LaButti K."/>
            <person name="Pangilinan J."/>
            <person name="Lipzen A."/>
            <person name="Riley R."/>
            <person name="Andreopoulos W."/>
            <person name="He G."/>
            <person name="Johnson J."/>
            <person name="Nolan M."/>
            <person name="Tritt A."/>
            <person name="Barry K.W."/>
            <person name="Grigoriev I.V."/>
            <person name="Nagy L.G."/>
            <person name="Hibbett D."/>
            <person name="Henrissat B."/>
            <person name="Matheny P.B."/>
            <person name="Labbe J."/>
            <person name="Martin F.M."/>
        </authorList>
    </citation>
    <scope>NUCLEOTIDE SEQUENCE</scope>
    <source>
        <strain evidence="1">FP105234-sp</strain>
    </source>
</reference>
<keyword evidence="2" id="KW-1185">Reference proteome</keyword>
<gene>
    <name evidence="1" type="ORF">FA95DRAFT_1577119</name>
</gene>
<evidence type="ECO:0000313" key="1">
    <source>
        <dbReference type="EMBL" id="KAI0040185.1"/>
    </source>
</evidence>
<sequence>MPNSLSHIILTVDVENGPIVVNVLLYPNGTANCTWAHAPPDGPSESTPGPRATPMQAGGPPVVRTVNISLKVPGNANRGSHVDMRETVELVAAARAFFAAMRREQARASD</sequence>